<sequence>MAGTPVRRAVNPWHCAARPTHLRSQHVLSEYFLKNRRTFRITACLSNSSCGANLSVVCRVPY</sequence>
<gene>
    <name evidence="1" type="ORF">DAMO_0492</name>
</gene>
<evidence type="ECO:0000313" key="2">
    <source>
        <dbReference type="Proteomes" id="UP000006898"/>
    </source>
</evidence>
<dbReference type="AlphaFoldDB" id="D5MJY5"/>
<evidence type="ECO:0000313" key="1">
    <source>
        <dbReference type="EMBL" id="CBE67568.1"/>
    </source>
</evidence>
<dbReference type="Proteomes" id="UP000006898">
    <property type="component" value="Chromosome"/>
</dbReference>
<protein>
    <submittedName>
        <fullName evidence="1">Uncharacterized protein</fullName>
    </submittedName>
</protein>
<dbReference type="STRING" id="671143.DAMO_0492"/>
<dbReference type="EMBL" id="FP565575">
    <property type="protein sequence ID" value="CBE67568.1"/>
    <property type="molecule type" value="Genomic_DNA"/>
</dbReference>
<proteinExistence type="predicted"/>
<dbReference type="KEGG" id="mox:DAMO_0492"/>
<name>D5MJY5_METO1</name>
<accession>D5MJY5</accession>
<organism evidence="1 2">
    <name type="scientific">Methylomirabilis oxygeniifera</name>
    <dbReference type="NCBI Taxonomy" id="671143"/>
    <lineage>
        <taxon>Bacteria</taxon>
        <taxon>Candidatus Methylomirabilota</taxon>
        <taxon>Candidatus Methylomirabilia</taxon>
        <taxon>Candidatus Methylomirabilales</taxon>
        <taxon>Candidatus Methylomirabilaceae</taxon>
        <taxon>Candidatus Methylomirabilis</taxon>
    </lineage>
</organism>
<reference evidence="1 2" key="1">
    <citation type="journal article" date="2010" name="Nature">
        <title>Nitrite-driven anaerobic methane oxidation by oxygenic bacteria.</title>
        <authorList>
            <person name="Ettwig K.F."/>
            <person name="Butler M.K."/>
            <person name="Le Paslier D."/>
            <person name="Pelletier E."/>
            <person name="Mangenot S."/>
            <person name="Kuypers M.M.M."/>
            <person name="Schreiber F."/>
            <person name="Dutilh B.E."/>
            <person name="Zedelius J."/>
            <person name="de Beer D."/>
            <person name="Gloerich J."/>
            <person name="Wessels H.J.C.T."/>
            <person name="van Allen T."/>
            <person name="Luesken F."/>
            <person name="Wu M."/>
            <person name="van de Pas-Schoonen K.T."/>
            <person name="Op den Camp H.J.M."/>
            <person name="Janssen-Megens E.M."/>
            <person name="Francoijs K-J."/>
            <person name="Stunnenberg H."/>
            <person name="Weissenbach J."/>
            <person name="Jetten M.S.M."/>
            <person name="Strous M."/>
        </authorList>
    </citation>
    <scope>NUCLEOTIDE SEQUENCE [LARGE SCALE GENOMIC DNA]</scope>
</reference>
<dbReference type="HOGENOM" id="CLU_2895628_0_0_0"/>